<proteinExistence type="predicted"/>
<dbReference type="CDD" id="cd07247">
    <property type="entry name" value="SgaA_N_like"/>
    <property type="match status" value="1"/>
</dbReference>
<dbReference type="Proteomes" id="UP000294498">
    <property type="component" value="Unassembled WGS sequence"/>
</dbReference>
<protein>
    <recommendedName>
        <fullName evidence="1">VOC domain-containing protein</fullName>
    </recommendedName>
</protein>
<comment type="caution">
    <text evidence="2">The sequence shown here is derived from an EMBL/GenBank/DDBJ whole genome shotgun (WGS) entry which is preliminary data.</text>
</comment>
<organism evidence="2 3">
    <name type="scientific">Dinghuibacter silviterrae</name>
    <dbReference type="NCBI Taxonomy" id="1539049"/>
    <lineage>
        <taxon>Bacteria</taxon>
        <taxon>Pseudomonadati</taxon>
        <taxon>Bacteroidota</taxon>
        <taxon>Chitinophagia</taxon>
        <taxon>Chitinophagales</taxon>
        <taxon>Chitinophagaceae</taxon>
        <taxon>Dinghuibacter</taxon>
    </lineage>
</organism>
<dbReference type="SUPFAM" id="SSF54593">
    <property type="entry name" value="Glyoxalase/Bleomycin resistance protein/Dihydroxybiphenyl dioxygenase"/>
    <property type="match status" value="1"/>
</dbReference>
<sequence length="123" mass="13117">MANAINWFEIPAKDFARAKSFYETVLGVEIMEMPHPTMKYGMFPADMASGQVGGGLAQAEGYEPSATGTLVYLNGGDDLSVPLARVEAAGGKVVLPKTSIGENGFMAHFIDSEGNRVAFHSMQ</sequence>
<feature type="domain" description="VOC" evidence="1">
    <location>
        <begin position="4"/>
        <end position="122"/>
    </location>
</feature>
<keyword evidence="3" id="KW-1185">Reference proteome</keyword>
<dbReference type="EMBL" id="SODV01000002">
    <property type="protein sequence ID" value="TDW96191.1"/>
    <property type="molecule type" value="Genomic_DNA"/>
</dbReference>
<dbReference type="OrthoDB" id="9804235at2"/>
<evidence type="ECO:0000259" key="1">
    <source>
        <dbReference type="PROSITE" id="PS51819"/>
    </source>
</evidence>
<dbReference type="PROSITE" id="PS51819">
    <property type="entry name" value="VOC"/>
    <property type="match status" value="1"/>
</dbReference>
<dbReference type="RefSeq" id="WP_133996242.1">
    <property type="nucleotide sequence ID" value="NZ_SODV01000002.1"/>
</dbReference>
<dbReference type="PANTHER" id="PTHR33993:SF2">
    <property type="entry name" value="VOC DOMAIN-CONTAINING PROTEIN"/>
    <property type="match status" value="1"/>
</dbReference>
<evidence type="ECO:0000313" key="3">
    <source>
        <dbReference type="Proteomes" id="UP000294498"/>
    </source>
</evidence>
<evidence type="ECO:0000313" key="2">
    <source>
        <dbReference type="EMBL" id="TDW96191.1"/>
    </source>
</evidence>
<dbReference type="InterPro" id="IPR037523">
    <property type="entry name" value="VOC_core"/>
</dbReference>
<dbReference type="InterPro" id="IPR004360">
    <property type="entry name" value="Glyas_Fos-R_dOase_dom"/>
</dbReference>
<reference evidence="2 3" key="1">
    <citation type="submission" date="2019-03" db="EMBL/GenBank/DDBJ databases">
        <title>Genomic Encyclopedia of Type Strains, Phase IV (KMG-IV): sequencing the most valuable type-strain genomes for metagenomic binning, comparative biology and taxonomic classification.</title>
        <authorList>
            <person name="Goeker M."/>
        </authorList>
    </citation>
    <scope>NUCLEOTIDE SEQUENCE [LARGE SCALE GENOMIC DNA]</scope>
    <source>
        <strain evidence="2 3">DSM 100059</strain>
    </source>
</reference>
<accession>A0A4R8DF44</accession>
<name>A0A4R8DF44_9BACT</name>
<dbReference type="AlphaFoldDB" id="A0A4R8DF44"/>
<gene>
    <name evidence="2" type="ORF">EDB95_4015</name>
</gene>
<dbReference type="InterPro" id="IPR052164">
    <property type="entry name" value="Anthracycline_SecMetBiosynth"/>
</dbReference>
<dbReference type="InterPro" id="IPR029068">
    <property type="entry name" value="Glyas_Bleomycin-R_OHBP_Dase"/>
</dbReference>
<dbReference type="PANTHER" id="PTHR33993">
    <property type="entry name" value="GLYOXALASE-RELATED"/>
    <property type="match status" value="1"/>
</dbReference>
<dbReference type="Pfam" id="PF00903">
    <property type="entry name" value="Glyoxalase"/>
    <property type="match status" value="1"/>
</dbReference>
<dbReference type="Gene3D" id="3.10.180.10">
    <property type="entry name" value="2,3-Dihydroxybiphenyl 1,2-Dioxygenase, domain 1"/>
    <property type="match status" value="1"/>
</dbReference>